<evidence type="ECO:0000313" key="1">
    <source>
        <dbReference type="EMBL" id="KKN60917.1"/>
    </source>
</evidence>
<gene>
    <name evidence="1" type="ORF">LCGC14_0527160</name>
</gene>
<reference evidence="1" key="1">
    <citation type="journal article" date="2015" name="Nature">
        <title>Complex archaea that bridge the gap between prokaryotes and eukaryotes.</title>
        <authorList>
            <person name="Spang A."/>
            <person name="Saw J.H."/>
            <person name="Jorgensen S.L."/>
            <person name="Zaremba-Niedzwiedzka K."/>
            <person name="Martijn J."/>
            <person name="Lind A.E."/>
            <person name="van Eijk R."/>
            <person name="Schleper C."/>
            <person name="Guy L."/>
            <person name="Ettema T.J."/>
        </authorList>
    </citation>
    <scope>NUCLEOTIDE SEQUENCE</scope>
</reference>
<comment type="caution">
    <text evidence="1">The sequence shown here is derived from an EMBL/GenBank/DDBJ whole genome shotgun (WGS) entry which is preliminary data.</text>
</comment>
<name>A0A0F9SF56_9ZZZZ</name>
<accession>A0A0F9SF56</accession>
<dbReference type="EMBL" id="LAZR01000678">
    <property type="protein sequence ID" value="KKN60917.1"/>
    <property type="molecule type" value="Genomic_DNA"/>
</dbReference>
<sequence>MPLATESITRDTPLDKVRQLIDATIKQLIDREGKDPKAAAGQAYGMAEEKWGREIPRIR</sequence>
<organism evidence="1">
    <name type="scientific">marine sediment metagenome</name>
    <dbReference type="NCBI Taxonomy" id="412755"/>
    <lineage>
        <taxon>unclassified sequences</taxon>
        <taxon>metagenomes</taxon>
        <taxon>ecological metagenomes</taxon>
    </lineage>
</organism>
<protein>
    <submittedName>
        <fullName evidence="1">Uncharacterized protein</fullName>
    </submittedName>
</protein>
<dbReference type="AlphaFoldDB" id="A0A0F9SF56"/>
<proteinExistence type="predicted"/>